<reference evidence="1" key="1">
    <citation type="submission" date="2017-11" db="EMBL/GenBank/DDBJ databases">
        <authorList>
            <person name="Kajale S.C."/>
            <person name="Sharma A."/>
        </authorList>
    </citation>
    <scope>NUCLEOTIDE SEQUENCE</scope>
    <source>
        <strain evidence="1">LS1_42</strain>
    </source>
</reference>
<dbReference type="OrthoDB" id="204222at2157"/>
<protein>
    <submittedName>
        <fullName evidence="1">Uncharacterized protein</fullName>
    </submittedName>
</protein>
<evidence type="ECO:0000313" key="1">
    <source>
        <dbReference type="EMBL" id="TYL36913.1"/>
    </source>
</evidence>
<dbReference type="RefSeq" id="WP_148859659.1">
    <property type="nucleotide sequence ID" value="NZ_PHNJ01000013.1"/>
</dbReference>
<name>A0A8J8Q1T2_9EURY</name>
<keyword evidence="2" id="KW-1185">Reference proteome</keyword>
<proteinExistence type="predicted"/>
<dbReference type="EMBL" id="PHNJ01000013">
    <property type="protein sequence ID" value="TYL36913.1"/>
    <property type="molecule type" value="Genomic_DNA"/>
</dbReference>
<comment type="caution">
    <text evidence="1">The sequence shown here is derived from an EMBL/GenBank/DDBJ whole genome shotgun (WGS) entry which is preliminary data.</text>
</comment>
<dbReference type="Proteomes" id="UP000766904">
    <property type="component" value="Unassembled WGS sequence"/>
</dbReference>
<accession>A0A8J8Q1T2</accession>
<dbReference type="AlphaFoldDB" id="A0A8J8Q1T2"/>
<sequence length="212" mass="23245">MTTLESLPAIESCLETYRVAYASFDERPFSTAELADHEDGPESSASDLEYRLTLLVAYGLVDRIDDDRYRVRCSPDESPARWRERAAERAETLHRLITASTATQRPATAEPDPGRLKRDDDTFASVFVGGHDDVDSVATAAATALDGGDALAGIVLRTSGARADRAQRIADHLCAPEITDRTDLDSSFEKGFSDVVGDSKDELEFRLFLRTA</sequence>
<evidence type="ECO:0000313" key="2">
    <source>
        <dbReference type="Proteomes" id="UP000766904"/>
    </source>
</evidence>
<organism evidence="1 2">
    <name type="scientific">Natronococcus pandeyae</name>
    <dbReference type="NCBI Taxonomy" id="2055836"/>
    <lineage>
        <taxon>Archaea</taxon>
        <taxon>Methanobacteriati</taxon>
        <taxon>Methanobacteriota</taxon>
        <taxon>Stenosarchaea group</taxon>
        <taxon>Halobacteria</taxon>
        <taxon>Halobacteriales</taxon>
        <taxon>Natrialbaceae</taxon>
        <taxon>Natronococcus</taxon>
    </lineage>
</organism>
<gene>
    <name evidence="1" type="ORF">CV102_19320</name>
</gene>